<dbReference type="OrthoDB" id="164847at2"/>
<dbReference type="InterPro" id="IPR021377">
    <property type="entry name" value="DUF3006"/>
</dbReference>
<reference evidence="2" key="1">
    <citation type="submission" date="2017-11" db="EMBL/GenBank/DDBJ databases">
        <authorList>
            <person name="Zhu W."/>
        </authorList>
    </citation>
    <scope>NUCLEOTIDE SEQUENCE [LARGE SCALE GENOMIC DNA]</scope>
    <source>
        <strain evidence="2">CAU 1183</strain>
    </source>
</reference>
<dbReference type="Pfam" id="PF11213">
    <property type="entry name" value="DUF3006"/>
    <property type="match status" value="1"/>
</dbReference>
<dbReference type="Proteomes" id="UP000257143">
    <property type="component" value="Unassembled WGS sequence"/>
</dbReference>
<gene>
    <name evidence="1" type="ORF">CWR48_09870</name>
</gene>
<comment type="caution">
    <text evidence="1">The sequence shown here is derived from an EMBL/GenBank/DDBJ whole genome shotgun (WGS) entry which is preliminary data.</text>
</comment>
<dbReference type="EMBL" id="PIOC01000015">
    <property type="protein sequence ID" value="RDW18807.1"/>
    <property type="molecule type" value="Genomic_DNA"/>
</dbReference>
<evidence type="ECO:0000313" key="1">
    <source>
        <dbReference type="EMBL" id="RDW18807.1"/>
    </source>
</evidence>
<keyword evidence="2" id="KW-1185">Reference proteome</keyword>
<sequence length="86" mass="9577">MKGILDRFEGDKAIILIEEIREEFTIPKTELPSGSKQQAIFHLEKANNGYKILGIDKPATNAAAEKSTSLMDKLRVKGSGSKFKRK</sequence>
<name>A0A3D8PTA5_9BACI</name>
<dbReference type="RefSeq" id="WP_115773082.1">
    <property type="nucleotide sequence ID" value="NZ_PIOC01000015.1"/>
</dbReference>
<dbReference type="AlphaFoldDB" id="A0A3D8PTA5"/>
<evidence type="ECO:0000313" key="2">
    <source>
        <dbReference type="Proteomes" id="UP000257143"/>
    </source>
</evidence>
<organism evidence="1 2">
    <name type="scientific">Oceanobacillus arenosus</name>
    <dbReference type="NCBI Taxonomy" id="1229153"/>
    <lineage>
        <taxon>Bacteria</taxon>
        <taxon>Bacillati</taxon>
        <taxon>Bacillota</taxon>
        <taxon>Bacilli</taxon>
        <taxon>Bacillales</taxon>
        <taxon>Bacillaceae</taxon>
        <taxon>Oceanobacillus</taxon>
    </lineage>
</organism>
<accession>A0A3D8PTA5</accession>
<proteinExistence type="predicted"/>
<protein>
    <submittedName>
        <fullName evidence="1">DUF3006 domain-containing protein</fullName>
    </submittedName>
</protein>